<dbReference type="PROSITE" id="PS00107">
    <property type="entry name" value="PROTEIN_KINASE_ATP"/>
    <property type="match status" value="1"/>
</dbReference>
<feature type="region of interest" description="Disordered" evidence="5">
    <location>
        <begin position="537"/>
        <end position="602"/>
    </location>
</feature>
<dbReference type="InterPro" id="IPR000719">
    <property type="entry name" value="Prot_kinase_dom"/>
</dbReference>
<accession>A0AAW2HVV0</accession>
<proteinExistence type="predicted"/>
<organism evidence="7">
    <name type="scientific">Menopon gallinae</name>
    <name type="common">poultry shaft louse</name>
    <dbReference type="NCBI Taxonomy" id="328185"/>
    <lineage>
        <taxon>Eukaryota</taxon>
        <taxon>Metazoa</taxon>
        <taxon>Ecdysozoa</taxon>
        <taxon>Arthropoda</taxon>
        <taxon>Hexapoda</taxon>
        <taxon>Insecta</taxon>
        <taxon>Pterygota</taxon>
        <taxon>Neoptera</taxon>
        <taxon>Paraneoptera</taxon>
        <taxon>Psocodea</taxon>
        <taxon>Troctomorpha</taxon>
        <taxon>Phthiraptera</taxon>
        <taxon>Amblycera</taxon>
        <taxon>Menoponidae</taxon>
        <taxon>Menopon</taxon>
    </lineage>
</organism>
<keyword evidence="3 4" id="KW-0067">ATP-binding</keyword>
<dbReference type="EC" id="2.7.11.1" evidence="1"/>
<sequence>MLFYCSAEMGKSRREHASAKKRANTTGSYSPVQIREGEILTDITQRQWRIGKSVGSGGFGEIYLVSSDINKPVPQDAMYAVKIEPHKSGPLFVEMNFYIRVAKQEMISQWMKQRNMKTLGMPNYITFGSHYYQGEKYRFLLLKRFGQDLGKIFNACKRKFHIKTVLTLGIQILDTLEYIHSHGYIHADIKASNLLLGCDAKDSDIVYLLDYGLACRYIDNWGQHKEYNPDQRRAHDGTLEYTSRDAHVGAHSRRGDLEVLAYNMVQWLSGKLPWEDDEILSDPEKVAAEKNNCMNNIPLFLKMCFGDDTPAVIHCFLKYVASLNFDTEPEYEYCRTLLKQGIRQAGYSDDGKLNFFTPPMKLKSKKRYRDSDIENLVELKPVKLPKTSTRQPCVPVQQNCNRMTRQQTAANTLTLRSREPFDWIKVLQSNPDKLLKSQNATHEQIKRKRRKNERKSKSNFTQVNLIKVKENPLDNPTPAMYEVLKMRNGTYNPNIGKRNRSDSSCSSPLMYEQSTLTPAMEEVIKRREVIKRVEGDLETRSTGAASSARANRLRVRNKSKVSDPGQQKSSCSIELRRTTRNMSVPEKKRKNLRCGRRNPRKYSLPEQNKFTVEERSVRSMKLGEEEKSTRRISQRIQKKVQNCKKGFPTMPKYVMKRKLDFNQKKRTRRREVSPSEINFVPRLRSGLDTSEDQKIIEMWTSSASGRIRHYAAKGVSPKVKKVSGITYSSPSLRRHRLSTRE</sequence>
<feature type="region of interest" description="Disordered" evidence="5">
    <location>
        <begin position="714"/>
        <end position="741"/>
    </location>
</feature>
<reference evidence="7" key="1">
    <citation type="journal article" date="2024" name="Gigascience">
        <title>Chromosome-level genome of the poultry shaft louse Menopon gallinae provides insight into the host-switching and adaptive evolution of parasitic lice.</title>
        <authorList>
            <person name="Xu Y."/>
            <person name="Ma L."/>
            <person name="Liu S."/>
            <person name="Liang Y."/>
            <person name="Liu Q."/>
            <person name="He Z."/>
            <person name="Tian L."/>
            <person name="Duan Y."/>
            <person name="Cai W."/>
            <person name="Li H."/>
            <person name="Song F."/>
        </authorList>
    </citation>
    <scope>NUCLEOTIDE SEQUENCE</scope>
    <source>
        <strain evidence="7">Cailab_2023a</strain>
    </source>
</reference>
<evidence type="ECO:0000256" key="4">
    <source>
        <dbReference type="PROSITE-ProRule" id="PRU10141"/>
    </source>
</evidence>
<evidence type="ECO:0000256" key="5">
    <source>
        <dbReference type="SAM" id="MobiDB-lite"/>
    </source>
</evidence>
<feature type="compositionally biased region" description="Basic residues" evidence="5">
    <location>
        <begin position="445"/>
        <end position="454"/>
    </location>
</feature>
<feature type="compositionally biased region" description="Basic residues" evidence="5">
    <location>
        <begin position="732"/>
        <end position="741"/>
    </location>
</feature>
<dbReference type="InterPro" id="IPR011009">
    <property type="entry name" value="Kinase-like_dom_sf"/>
</dbReference>
<protein>
    <recommendedName>
        <fullName evidence="1">non-specific serine/threonine protein kinase</fullName>
        <ecNumber evidence="1">2.7.11.1</ecNumber>
    </recommendedName>
</protein>
<feature type="binding site" evidence="4">
    <location>
        <position position="82"/>
    </location>
    <ligand>
        <name>ATP</name>
        <dbReference type="ChEBI" id="CHEBI:30616"/>
    </ligand>
</feature>
<dbReference type="PANTHER" id="PTHR11909">
    <property type="entry name" value="CASEIN KINASE-RELATED"/>
    <property type="match status" value="1"/>
</dbReference>
<dbReference type="EMBL" id="JARGDH010000003">
    <property type="protein sequence ID" value="KAL0273983.1"/>
    <property type="molecule type" value="Genomic_DNA"/>
</dbReference>
<dbReference type="InterPro" id="IPR017441">
    <property type="entry name" value="Protein_kinase_ATP_BS"/>
</dbReference>
<dbReference type="SMART" id="SM00220">
    <property type="entry name" value="S_TKc"/>
    <property type="match status" value="1"/>
</dbReference>
<feature type="compositionally biased region" description="Basic residues" evidence="5">
    <location>
        <begin position="587"/>
        <end position="600"/>
    </location>
</feature>
<evidence type="ECO:0000256" key="2">
    <source>
        <dbReference type="ARBA" id="ARBA00022741"/>
    </source>
</evidence>
<feature type="region of interest" description="Disordered" evidence="5">
    <location>
        <begin position="434"/>
        <end position="460"/>
    </location>
</feature>
<dbReference type="GO" id="GO:0004674">
    <property type="term" value="F:protein serine/threonine kinase activity"/>
    <property type="evidence" value="ECO:0007669"/>
    <property type="project" value="UniProtKB-EC"/>
</dbReference>
<evidence type="ECO:0000256" key="3">
    <source>
        <dbReference type="ARBA" id="ARBA00022840"/>
    </source>
</evidence>
<keyword evidence="2 4" id="KW-0547">Nucleotide-binding</keyword>
<evidence type="ECO:0000256" key="1">
    <source>
        <dbReference type="ARBA" id="ARBA00012513"/>
    </source>
</evidence>
<dbReference type="InterPro" id="IPR008271">
    <property type="entry name" value="Ser/Thr_kinase_AS"/>
</dbReference>
<gene>
    <name evidence="7" type="ORF">PYX00_006531</name>
</gene>
<dbReference type="AlphaFoldDB" id="A0AAW2HVV0"/>
<dbReference type="CDD" id="cd14015">
    <property type="entry name" value="STKc_VRK"/>
    <property type="match status" value="1"/>
</dbReference>
<comment type="caution">
    <text evidence="7">The sequence shown here is derived from an EMBL/GenBank/DDBJ whole genome shotgun (WGS) entry which is preliminary data.</text>
</comment>
<evidence type="ECO:0000313" key="7">
    <source>
        <dbReference type="EMBL" id="KAL0273983.1"/>
    </source>
</evidence>
<dbReference type="PROSITE" id="PS00108">
    <property type="entry name" value="PROTEIN_KINASE_ST"/>
    <property type="match status" value="1"/>
</dbReference>
<evidence type="ECO:0000259" key="6">
    <source>
        <dbReference type="PROSITE" id="PS50011"/>
    </source>
</evidence>
<dbReference type="Gene3D" id="1.10.510.10">
    <property type="entry name" value="Transferase(Phosphotransferase) domain 1"/>
    <property type="match status" value="1"/>
</dbReference>
<feature type="region of interest" description="Disordered" evidence="5">
    <location>
        <begin position="8"/>
        <end position="28"/>
    </location>
</feature>
<dbReference type="Pfam" id="PF00069">
    <property type="entry name" value="Pkinase"/>
    <property type="match status" value="1"/>
</dbReference>
<dbReference type="PROSITE" id="PS50011">
    <property type="entry name" value="PROTEIN_KINASE_DOM"/>
    <property type="match status" value="1"/>
</dbReference>
<feature type="domain" description="Protein kinase" evidence="6">
    <location>
        <begin position="48"/>
        <end position="338"/>
    </location>
</feature>
<dbReference type="InterPro" id="IPR050235">
    <property type="entry name" value="CK1_Ser-Thr_kinase"/>
</dbReference>
<dbReference type="SUPFAM" id="SSF56112">
    <property type="entry name" value="Protein kinase-like (PK-like)"/>
    <property type="match status" value="1"/>
</dbReference>
<dbReference type="GO" id="GO:0005524">
    <property type="term" value="F:ATP binding"/>
    <property type="evidence" value="ECO:0007669"/>
    <property type="project" value="UniProtKB-UniRule"/>
</dbReference>
<feature type="compositionally biased region" description="Low complexity" evidence="5">
    <location>
        <begin position="540"/>
        <end position="550"/>
    </location>
</feature>
<dbReference type="EMBL" id="JARGDH010000003">
    <property type="protein sequence ID" value="KAL0273985.1"/>
    <property type="molecule type" value="Genomic_DNA"/>
</dbReference>
<name>A0AAW2HVV0_9NEOP</name>